<accession>B6U7H3</accession>
<reference evidence="2" key="1">
    <citation type="journal article" date="2009" name="Plant Mol. Biol.">
        <title>Insights into corn genes derived from large-scale cDNA sequencing.</title>
        <authorList>
            <person name="Alexandrov N.N."/>
            <person name="Brover V.V."/>
            <person name="Freidin S."/>
            <person name="Troukhan M.E."/>
            <person name="Tatarinova T.V."/>
            <person name="Zhang H."/>
            <person name="Swaller T.J."/>
            <person name="Lu Y.P."/>
            <person name="Bouck J."/>
            <person name="Flavell R.B."/>
            <person name="Feldmann K.A."/>
        </authorList>
    </citation>
    <scope>NUCLEOTIDE SEQUENCE</scope>
</reference>
<name>B6U7H3_MAIZE</name>
<evidence type="ECO:0000313" key="2">
    <source>
        <dbReference type="EMBL" id="ACG45306.1"/>
    </source>
</evidence>
<protein>
    <submittedName>
        <fullName evidence="2">Uncharacterized protein</fullName>
    </submittedName>
</protein>
<evidence type="ECO:0000256" key="1">
    <source>
        <dbReference type="SAM" id="MobiDB-lite"/>
    </source>
</evidence>
<dbReference type="EMBL" id="EU973188">
    <property type="protein sequence ID" value="ACG45306.1"/>
    <property type="molecule type" value="mRNA"/>
</dbReference>
<proteinExistence type="evidence at transcript level"/>
<sequence>MDRDIAIAGNHHHLIDIAPDASMGEASGATDGSAERLGVGTGGGGGGNEKKWLRKLTSATVNTAVLRDLISRTPMLWYLGERTGTIFRPCARREPVEALHAVRAVAIGPFHRADRGLPFPDDAKLPFMRYLQDQW</sequence>
<dbReference type="AlphaFoldDB" id="B6U7H3"/>
<dbReference type="ExpressionAtlas" id="B6U7H3">
    <property type="expression patterns" value="baseline and differential"/>
</dbReference>
<feature type="region of interest" description="Disordered" evidence="1">
    <location>
        <begin position="24"/>
        <end position="48"/>
    </location>
</feature>
<organism evidence="2">
    <name type="scientific">Zea mays</name>
    <name type="common">Maize</name>
    <dbReference type="NCBI Taxonomy" id="4577"/>
    <lineage>
        <taxon>Eukaryota</taxon>
        <taxon>Viridiplantae</taxon>
        <taxon>Streptophyta</taxon>
        <taxon>Embryophyta</taxon>
        <taxon>Tracheophyta</taxon>
        <taxon>Spermatophyta</taxon>
        <taxon>Magnoliopsida</taxon>
        <taxon>Liliopsida</taxon>
        <taxon>Poales</taxon>
        <taxon>Poaceae</taxon>
        <taxon>PACMAD clade</taxon>
        <taxon>Panicoideae</taxon>
        <taxon>Andropogonodae</taxon>
        <taxon>Andropogoneae</taxon>
        <taxon>Tripsacinae</taxon>
        <taxon>Zea</taxon>
    </lineage>
</organism>